<evidence type="ECO:0000259" key="1">
    <source>
        <dbReference type="Pfam" id="PF13699"/>
    </source>
</evidence>
<dbReference type="Pfam" id="PF13699">
    <property type="entry name" value="eCIS_core"/>
    <property type="match status" value="1"/>
</dbReference>
<sequence length="505" mass="56020">MTGVDARQKQTLATVAASVHDQRPAALAQRKLQQMANHSPQARRLQACAQLMEQGKPGKEAKPVASSAQANGLPAQLKAGIEALSGMRMDDVRVHYNSSKPAQLKAHAFAQGNAIHLAPGQEQHLPHEAWHVVQQAQGRVRPTLKIKQGVAVNDDAGLEQEADVMGAKALSQGGAIQQKRVAQNQISAQSASSPGADRQYEHVPVQRIVHKLKTARSDPYKNAIKLEGVDPKEMREKMDDPNRHYIYDKKKKALVEVPAPDDKKKIKKSDFVLEHIRKSQSVRGRRSKINSTKLKRITGIFEVSKGILKKAKQNKGNKVNDLHLILKKMFTNVIDRNSNARFTAHFSIGQVHFSVNVANQSNLRTYKDLLAVTHVSLAGTKGKSSYASLTENNLYPTVGGGSEHFKYLYALESLRNHEFIPSLVLKSQQVEGNKIDPEDIIDPEKFGIHELSGAAGKDSDQFKNQRIDNTDRLLDEIDDDDDLKKKILTDPKGYEETCKDMCAIF</sequence>
<accession>A0ABR6ZY98</accession>
<feature type="domain" description="eCIS core" evidence="1">
    <location>
        <begin position="73"/>
        <end position="138"/>
    </location>
</feature>
<dbReference type="InterPro" id="IPR025295">
    <property type="entry name" value="eCIS_core_dom"/>
</dbReference>
<reference evidence="2 3" key="1">
    <citation type="submission" date="2020-08" db="EMBL/GenBank/DDBJ databases">
        <title>Novel species isolated from subtropical streams in China.</title>
        <authorList>
            <person name="Lu H."/>
        </authorList>
    </citation>
    <scope>NUCLEOTIDE SEQUENCE [LARGE SCALE GENOMIC DNA]</scope>
    <source>
        <strain evidence="2 3">CY18W</strain>
    </source>
</reference>
<proteinExistence type="predicted"/>
<name>A0ABR6ZY98_9BURK</name>
<dbReference type="EMBL" id="JACOGF010000020">
    <property type="protein sequence ID" value="MBC3920845.1"/>
    <property type="molecule type" value="Genomic_DNA"/>
</dbReference>
<gene>
    <name evidence="2" type="ORF">H8L32_25495</name>
</gene>
<dbReference type="Proteomes" id="UP000650424">
    <property type="component" value="Unassembled WGS sequence"/>
</dbReference>
<keyword evidence="3" id="KW-1185">Reference proteome</keyword>
<protein>
    <submittedName>
        <fullName evidence="2">DUF4157 domain-containing protein</fullName>
    </submittedName>
</protein>
<organism evidence="2 3">
    <name type="scientific">Undibacterium hunanense</name>
    <dbReference type="NCBI Taxonomy" id="2762292"/>
    <lineage>
        <taxon>Bacteria</taxon>
        <taxon>Pseudomonadati</taxon>
        <taxon>Pseudomonadota</taxon>
        <taxon>Betaproteobacteria</taxon>
        <taxon>Burkholderiales</taxon>
        <taxon>Oxalobacteraceae</taxon>
        <taxon>Undibacterium</taxon>
    </lineage>
</organism>
<evidence type="ECO:0000313" key="3">
    <source>
        <dbReference type="Proteomes" id="UP000650424"/>
    </source>
</evidence>
<comment type="caution">
    <text evidence="2">The sequence shown here is derived from an EMBL/GenBank/DDBJ whole genome shotgun (WGS) entry which is preliminary data.</text>
</comment>
<evidence type="ECO:0000313" key="2">
    <source>
        <dbReference type="EMBL" id="MBC3920845.1"/>
    </source>
</evidence>